<sequence>MSWEDLLFAILAPVYIYIISHLVFPPVTPTRPPRMFADIWYFKYYVRTGGIVGVLLPLAYIFWGIAQGLDDLKALQAALTHTFLLLCQIFAEIAFGRSNGFSLPARASIPIFYNTWRLFTLYSWVKTDLFQKGEASIASGLAREWVLFGSYLAIANWAFWSFNLFCFLLPIYLPRVFRQYFEAEAALSKTKHT</sequence>
<accession>A0ACC2ELI4</accession>
<keyword evidence="2" id="KW-1185">Reference proteome</keyword>
<evidence type="ECO:0000313" key="2">
    <source>
        <dbReference type="Proteomes" id="UP001162992"/>
    </source>
</evidence>
<proteinExistence type="predicted"/>
<reference evidence="2" key="1">
    <citation type="journal article" date="2024" name="Proc. Natl. Acad. Sci. U.S.A.">
        <title>Extraordinary preservation of gene collinearity over three hundred million years revealed in homosporous lycophytes.</title>
        <authorList>
            <person name="Li C."/>
            <person name="Wickell D."/>
            <person name="Kuo L.Y."/>
            <person name="Chen X."/>
            <person name="Nie B."/>
            <person name="Liao X."/>
            <person name="Peng D."/>
            <person name="Ji J."/>
            <person name="Jenkins J."/>
            <person name="Williams M."/>
            <person name="Shu S."/>
            <person name="Plott C."/>
            <person name="Barry K."/>
            <person name="Rajasekar S."/>
            <person name="Grimwood J."/>
            <person name="Han X."/>
            <person name="Sun S."/>
            <person name="Hou Z."/>
            <person name="He W."/>
            <person name="Dai G."/>
            <person name="Sun C."/>
            <person name="Schmutz J."/>
            <person name="Leebens-Mack J.H."/>
            <person name="Li F.W."/>
            <person name="Wang L."/>
        </authorList>
    </citation>
    <scope>NUCLEOTIDE SEQUENCE [LARGE SCALE GENOMIC DNA]</scope>
    <source>
        <strain evidence="2">cv. PW_Plant_1</strain>
    </source>
</reference>
<gene>
    <name evidence="1" type="ORF">O6H91_02G141900</name>
</gene>
<name>A0ACC2ELI4_DIPCM</name>
<organism evidence="1 2">
    <name type="scientific">Diphasiastrum complanatum</name>
    <name type="common">Issler's clubmoss</name>
    <name type="synonym">Lycopodium complanatum</name>
    <dbReference type="NCBI Taxonomy" id="34168"/>
    <lineage>
        <taxon>Eukaryota</taxon>
        <taxon>Viridiplantae</taxon>
        <taxon>Streptophyta</taxon>
        <taxon>Embryophyta</taxon>
        <taxon>Tracheophyta</taxon>
        <taxon>Lycopodiopsida</taxon>
        <taxon>Lycopodiales</taxon>
        <taxon>Lycopodiaceae</taxon>
        <taxon>Lycopodioideae</taxon>
        <taxon>Diphasiastrum</taxon>
    </lineage>
</organism>
<protein>
    <submittedName>
        <fullName evidence="1">Uncharacterized protein</fullName>
    </submittedName>
</protein>
<comment type="caution">
    <text evidence="1">The sequence shown here is derived from an EMBL/GenBank/DDBJ whole genome shotgun (WGS) entry which is preliminary data.</text>
</comment>
<evidence type="ECO:0000313" key="1">
    <source>
        <dbReference type="EMBL" id="KAJ7567304.1"/>
    </source>
</evidence>
<dbReference type="EMBL" id="CM055093">
    <property type="protein sequence ID" value="KAJ7567304.1"/>
    <property type="molecule type" value="Genomic_DNA"/>
</dbReference>
<dbReference type="Proteomes" id="UP001162992">
    <property type="component" value="Chromosome 2"/>
</dbReference>